<dbReference type="EMBL" id="OZ020113">
    <property type="protein sequence ID" value="CAK9265817.1"/>
    <property type="molecule type" value="Genomic_DNA"/>
</dbReference>
<feature type="compositionally biased region" description="Low complexity" evidence="1">
    <location>
        <begin position="42"/>
        <end position="56"/>
    </location>
</feature>
<keyword evidence="3" id="KW-1185">Reference proteome</keyword>
<name>A0ABP0WHD7_9BRYO</name>
<evidence type="ECO:0000313" key="2">
    <source>
        <dbReference type="EMBL" id="CAK9265817.1"/>
    </source>
</evidence>
<evidence type="ECO:0000313" key="3">
    <source>
        <dbReference type="Proteomes" id="UP001497444"/>
    </source>
</evidence>
<proteinExistence type="predicted"/>
<protein>
    <submittedName>
        <fullName evidence="2">Uncharacterized protein</fullName>
    </submittedName>
</protein>
<organism evidence="2 3">
    <name type="scientific">Sphagnum jensenii</name>
    <dbReference type="NCBI Taxonomy" id="128206"/>
    <lineage>
        <taxon>Eukaryota</taxon>
        <taxon>Viridiplantae</taxon>
        <taxon>Streptophyta</taxon>
        <taxon>Embryophyta</taxon>
        <taxon>Bryophyta</taxon>
        <taxon>Sphagnophytina</taxon>
        <taxon>Sphagnopsida</taxon>
        <taxon>Sphagnales</taxon>
        <taxon>Sphagnaceae</taxon>
        <taxon>Sphagnum</taxon>
    </lineage>
</organism>
<gene>
    <name evidence="2" type="ORF">CSSPJE1EN1_LOCUS11295</name>
</gene>
<feature type="region of interest" description="Disordered" evidence="1">
    <location>
        <begin position="30"/>
        <end position="65"/>
    </location>
</feature>
<sequence>METMGLTEENVRLTTGAATAAVIRHRQVLVPKEGNEGREKTTATTAQAQHCAQRTATQKERETEEQPALAFSVDRGHPSSALFIRPFFQKYIQSP</sequence>
<dbReference type="Proteomes" id="UP001497444">
    <property type="component" value="Chromosome 18"/>
</dbReference>
<accession>A0ABP0WHD7</accession>
<evidence type="ECO:0000256" key="1">
    <source>
        <dbReference type="SAM" id="MobiDB-lite"/>
    </source>
</evidence>
<reference evidence="2" key="1">
    <citation type="submission" date="2024-02" db="EMBL/GenBank/DDBJ databases">
        <authorList>
            <consortium name="ELIXIR-Norway"/>
            <consortium name="Elixir Norway"/>
        </authorList>
    </citation>
    <scope>NUCLEOTIDE SEQUENCE</scope>
</reference>